<gene>
    <name evidence="2" type="ORF">ER308_09195</name>
</gene>
<dbReference type="AlphaFoldDB" id="A0A411YEL8"/>
<keyword evidence="3" id="KW-1185">Reference proteome</keyword>
<feature type="compositionally biased region" description="Acidic residues" evidence="1">
    <location>
        <begin position="413"/>
        <end position="423"/>
    </location>
</feature>
<organism evidence="2 3">
    <name type="scientific">Egibacter rhizosphaerae</name>
    <dbReference type="NCBI Taxonomy" id="1670831"/>
    <lineage>
        <taxon>Bacteria</taxon>
        <taxon>Bacillati</taxon>
        <taxon>Actinomycetota</taxon>
        <taxon>Nitriliruptoria</taxon>
        <taxon>Egibacterales</taxon>
        <taxon>Egibacteraceae</taxon>
        <taxon>Egibacter</taxon>
    </lineage>
</organism>
<evidence type="ECO:0000313" key="2">
    <source>
        <dbReference type="EMBL" id="QBI19704.1"/>
    </source>
</evidence>
<feature type="compositionally biased region" description="Acidic residues" evidence="1">
    <location>
        <begin position="514"/>
        <end position="531"/>
    </location>
</feature>
<evidence type="ECO:0000313" key="3">
    <source>
        <dbReference type="Proteomes" id="UP000291469"/>
    </source>
</evidence>
<proteinExistence type="predicted"/>
<feature type="region of interest" description="Disordered" evidence="1">
    <location>
        <begin position="511"/>
        <end position="531"/>
    </location>
</feature>
<feature type="region of interest" description="Disordered" evidence="1">
    <location>
        <begin position="369"/>
        <end position="436"/>
    </location>
</feature>
<accession>A0A411YEL8</accession>
<protein>
    <submittedName>
        <fullName evidence="2">Uncharacterized protein</fullName>
    </submittedName>
</protein>
<name>A0A411YEL8_9ACTN</name>
<evidence type="ECO:0000256" key="1">
    <source>
        <dbReference type="SAM" id="MobiDB-lite"/>
    </source>
</evidence>
<feature type="compositionally biased region" description="Acidic residues" evidence="1">
    <location>
        <begin position="377"/>
        <end position="400"/>
    </location>
</feature>
<dbReference type="KEGG" id="erz:ER308_09195"/>
<sequence>MNRHTRLAGLLSAGLVVVLLALLAGCEPDSPYEEDPRGALADALAATLDGEHLAMTFRIDGQLDLAADPDTLEGEAERLEGLILDSELYIAGANGDVGDGPAARLREHDSELELRLDGSPAFAARAVDGEVFARVDTDRALDALGLGAAAPDDLTAELEMFLGPDVAGAVAEGRWLRLDGALDTLERTGTSEEAEREELGDLFETFYRENLIVEHLDSDDGTHVLRVSATVAELAAFTDRAFGTLPGAGGLSGLPGLPALPGSPGGPTDGSLTDDVPDEVAETEVSIDVGVENDAVTSVRAPIGEGLSDIGEAFVDAGEAQPEDVERLRDTGGDSLVLHVDVDADGSAVTAPDEATPFDLGGLFQGFPFAPGAGAEDGVEGADDGVEGEEHDASGDAEADPDGRASDGGVTEDATDGTEDATDGTDPTDGTDGPDEQAETDVEVLLTDAERLVQTADAEAALLERAVDDPSLWDELTTELGDFMPGTEFEVAETDGRVDQVELTEGEHTVCIDLDPDDPEGGSEIDEGACP</sequence>
<dbReference type="RefSeq" id="WP_131154701.1">
    <property type="nucleotide sequence ID" value="NZ_CP036402.1"/>
</dbReference>
<dbReference type="Proteomes" id="UP000291469">
    <property type="component" value="Chromosome"/>
</dbReference>
<feature type="region of interest" description="Disordered" evidence="1">
    <location>
        <begin position="255"/>
        <end position="276"/>
    </location>
</feature>
<dbReference type="PROSITE" id="PS51257">
    <property type="entry name" value="PROKAR_LIPOPROTEIN"/>
    <property type="match status" value="1"/>
</dbReference>
<reference evidence="2 3" key="1">
    <citation type="submission" date="2019-01" db="EMBL/GenBank/DDBJ databases">
        <title>Egibacter rhizosphaerae EGI 80759T.</title>
        <authorList>
            <person name="Chen D.-D."/>
            <person name="Tian Y."/>
            <person name="Jiao J.-Y."/>
            <person name="Zhang X.-T."/>
            <person name="Zhang Y.-G."/>
            <person name="Zhang Y."/>
            <person name="Xiao M."/>
            <person name="Shu W.-S."/>
            <person name="Li W.-J."/>
        </authorList>
    </citation>
    <scope>NUCLEOTIDE SEQUENCE [LARGE SCALE GENOMIC DNA]</scope>
    <source>
        <strain evidence="2 3">EGI 80759</strain>
    </source>
</reference>
<dbReference type="EMBL" id="CP036402">
    <property type="protein sequence ID" value="QBI19704.1"/>
    <property type="molecule type" value="Genomic_DNA"/>
</dbReference>